<dbReference type="PANTHER" id="PTHR31829">
    <property type="entry name" value="PYRIDOXAL 5'-PHOSPHATE SYNTHASE SUBUNIT SNZ1-RELATED"/>
    <property type="match status" value="1"/>
</dbReference>
<dbReference type="PROSITE" id="PS51129">
    <property type="entry name" value="PDXS_SNZ_2"/>
    <property type="match status" value="1"/>
</dbReference>
<feature type="non-terminal residue" evidence="11">
    <location>
        <position position="300"/>
    </location>
</feature>
<feature type="domain" description="PdxS/SNZ N-terminal" evidence="10">
    <location>
        <begin position="58"/>
        <end position="250"/>
    </location>
</feature>
<gene>
    <name evidence="11" type="primary">SNZ1_2</name>
    <name evidence="11" type="ORF">GGH94_004754</name>
</gene>
<dbReference type="GO" id="GO:0036381">
    <property type="term" value="F:pyridoxal 5'-phosphate synthase (glutamine hydrolysing) activity"/>
    <property type="evidence" value="ECO:0007669"/>
    <property type="project" value="UniProtKB-EC"/>
</dbReference>
<dbReference type="EC" id="4.3.3.6" evidence="3"/>
<evidence type="ECO:0000259" key="10">
    <source>
        <dbReference type="Pfam" id="PF01680"/>
    </source>
</evidence>
<sequence>MAETDAEKRKRVKDEARKARIAARKAEAEKKAKEAAEKQKARDEQARLRWPVTRLLRSQLFRGAVIVNVTSLDQALLCQEVGVTAISAYDKSVQTTTVLRMSNPEAIKRYIDAVLIPVIANVRIGHFAEAKVMESIGVNMIDESDMLSTFTEMTYISRKREIGIPTICAVSSLKDCLLRIQEGALILRVKGTRDGGSVNEAFKVLNIIMNAIKGLRAPTPSNTELYSDASIYQPLLNDVISTGRLPVPLFGSGGIHTPSDVALMMEGGCDGVFVDTAVFLGLDPERHLKAIIQATKDYKN</sequence>
<dbReference type="AlphaFoldDB" id="A0A9W8INM9"/>
<evidence type="ECO:0000256" key="9">
    <source>
        <dbReference type="SAM" id="MobiDB-lite"/>
    </source>
</evidence>
<accession>A0A9W8INM9</accession>
<comment type="catalytic activity">
    <reaction evidence="7">
        <text>aldehydo-D-ribose 5-phosphate + D-glyceraldehyde 3-phosphate + L-glutamine = pyridoxal 5'-phosphate + L-glutamate + phosphate + 3 H2O + H(+)</text>
        <dbReference type="Rhea" id="RHEA:31507"/>
        <dbReference type="ChEBI" id="CHEBI:15377"/>
        <dbReference type="ChEBI" id="CHEBI:15378"/>
        <dbReference type="ChEBI" id="CHEBI:29985"/>
        <dbReference type="ChEBI" id="CHEBI:43474"/>
        <dbReference type="ChEBI" id="CHEBI:58273"/>
        <dbReference type="ChEBI" id="CHEBI:58359"/>
        <dbReference type="ChEBI" id="CHEBI:59776"/>
        <dbReference type="ChEBI" id="CHEBI:597326"/>
        <dbReference type="EC" id="4.3.3.6"/>
    </reaction>
</comment>
<dbReference type="PANTHER" id="PTHR31829:SF0">
    <property type="entry name" value="PYRIDOXAL 5'-PHOSPHATE SYNTHASE SUBUNIT SNZ1-RELATED"/>
    <property type="match status" value="1"/>
</dbReference>
<keyword evidence="5 11" id="KW-0456">Lyase</keyword>
<dbReference type="InterPro" id="IPR033755">
    <property type="entry name" value="PdxS/SNZ_N"/>
</dbReference>
<evidence type="ECO:0000256" key="3">
    <source>
        <dbReference type="ARBA" id="ARBA00012084"/>
    </source>
</evidence>
<evidence type="ECO:0000256" key="7">
    <source>
        <dbReference type="ARBA" id="ARBA00047992"/>
    </source>
</evidence>
<dbReference type="InterPro" id="IPR011060">
    <property type="entry name" value="RibuloseP-bd_barrel"/>
</dbReference>
<evidence type="ECO:0000256" key="4">
    <source>
        <dbReference type="ARBA" id="ARBA00022898"/>
    </source>
</evidence>
<evidence type="ECO:0000256" key="8">
    <source>
        <dbReference type="PROSITE-ProRule" id="PRU00481"/>
    </source>
</evidence>
<evidence type="ECO:0000256" key="5">
    <source>
        <dbReference type="ARBA" id="ARBA00023239"/>
    </source>
</evidence>
<keyword evidence="12" id="KW-1185">Reference proteome</keyword>
<protein>
    <recommendedName>
        <fullName evidence="3">pyridoxal 5'-phosphate synthase (glutamine hydrolyzing)</fullName>
        <ecNumber evidence="3">4.3.3.6</ecNumber>
    </recommendedName>
</protein>
<evidence type="ECO:0000313" key="11">
    <source>
        <dbReference type="EMBL" id="KAJ2861674.1"/>
    </source>
</evidence>
<organism evidence="11 12">
    <name type="scientific">Coemansia aciculifera</name>
    <dbReference type="NCBI Taxonomy" id="417176"/>
    <lineage>
        <taxon>Eukaryota</taxon>
        <taxon>Fungi</taxon>
        <taxon>Fungi incertae sedis</taxon>
        <taxon>Zoopagomycota</taxon>
        <taxon>Kickxellomycotina</taxon>
        <taxon>Kickxellomycetes</taxon>
        <taxon>Kickxellales</taxon>
        <taxon>Kickxellaceae</taxon>
        <taxon>Coemansia</taxon>
    </lineage>
</organism>
<dbReference type="InterPro" id="IPR013785">
    <property type="entry name" value="Aldolase_TIM"/>
</dbReference>
<dbReference type="Pfam" id="PF01680">
    <property type="entry name" value="SOR_SNZ"/>
    <property type="match status" value="1"/>
</dbReference>
<evidence type="ECO:0000256" key="1">
    <source>
        <dbReference type="ARBA" id="ARBA00004737"/>
    </source>
</evidence>
<name>A0A9W8INM9_9FUNG</name>
<evidence type="ECO:0000313" key="12">
    <source>
        <dbReference type="Proteomes" id="UP001140074"/>
    </source>
</evidence>
<reference evidence="11" key="1">
    <citation type="submission" date="2022-07" db="EMBL/GenBank/DDBJ databases">
        <title>Phylogenomic reconstructions and comparative analyses of Kickxellomycotina fungi.</title>
        <authorList>
            <person name="Reynolds N.K."/>
            <person name="Stajich J.E."/>
            <person name="Barry K."/>
            <person name="Grigoriev I.V."/>
            <person name="Crous P."/>
            <person name="Smith M.E."/>
        </authorList>
    </citation>
    <scope>NUCLEOTIDE SEQUENCE</scope>
    <source>
        <strain evidence="11">RSA 476</strain>
    </source>
</reference>
<evidence type="ECO:0000256" key="2">
    <source>
        <dbReference type="ARBA" id="ARBA00007281"/>
    </source>
</evidence>
<dbReference type="Proteomes" id="UP001140074">
    <property type="component" value="Unassembled WGS sequence"/>
</dbReference>
<dbReference type="InterPro" id="IPR001852">
    <property type="entry name" value="PdxS/SNZ"/>
</dbReference>
<dbReference type="EMBL" id="JANBUY010000209">
    <property type="protein sequence ID" value="KAJ2861674.1"/>
    <property type="molecule type" value="Genomic_DNA"/>
</dbReference>
<dbReference type="GO" id="GO:0042823">
    <property type="term" value="P:pyridoxal phosphate biosynthetic process"/>
    <property type="evidence" value="ECO:0007669"/>
    <property type="project" value="InterPro"/>
</dbReference>
<keyword evidence="4" id="KW-0663">Pyridoxal phosphate</keyword>
<comment type="similarity">
    <text evidence="2 8">Belongs to the PdxS/SNZ family.</text>
</comment>
<evidence type="ECO:0000256" key="6">
    <source>
        <dbReference type="ARBA" id="ARBA00023270"/>
    </source>
</evidence>
<dbReference type="SUPFAM" id="SSF51366">
    <property type="entry name" value="Ribulose-phoshate binding barrel"/>
    <property type="match status" value="1"/>
</dbReference>
<dbReference type="Gene3D" id="3.20.20.70">
    <property type="entry name" value="Aldolase class I"/>
    <property type="match status" value="1"/>
</dbReference>
<comment type="caution">
    <text evidence="11">The sequence shown here is derived from an EMBL/GenBank/DDBJ whole genome shotgun (WGS) entry which is preliminary data.</text>
</comment>
<feature type="region of interest" description="Disordered" evidence="9">
    <location>
        <begin position="1"/>
        <end position="43"/>
    </location>
</feature>
<dbReference type="GO" id="GO:0006520">
    <property type="term" value="P:amino acid metabolic process"/>
    <property type="evidence" value="ECO:0007669"/>
    <property type="project" value="TreeGrafter"/>
</dbReference>
<proteinExistence type="inferred from homology"/>
<comment type="pathway">
    <text evidence="1">Cofactor biosynthesis; pyridoxal 5'-phosphate biosynthesis.</text>
</comment>
<dbReference type="GO" id="GO:0008615">
    <property type="term" value="P:pyridoxine biosynthetic process"/>
    <property type="evidence" value="ECO:0007669"/>
    <property type="project" value="TreeGrafter"/>
</dbReference>
<keyword evidence="6" id="KW-0704">Schiff base</keyword>